<dbReference type="Pfam" id="PF00126">
    <property type="entry name" value="HTH_1"/>
    <property type="match status" value="1"/>
</dbReference>
<keyword evidence="3" id="KW-0238">DNA-binding</keyword>
<evidence type="ECO:0000256" key="4">
    <source>
        <dbReference type="ARBA" id="ARBA00023163"/>
    </source>
</evidence>
<dbReference type="PANTHER" id="PTHR30118">
    <property type="entry name" value="HTH-TYPE TRANSCRIPTIONAL REGULATOR LEUO-RELATED"/>
    <property type="match status" value="1"/>
</dbReference>
<dbReference type="InterPro" id="IPR000847">
    <property type="entry name" value="LysR_HTH_N"/>
</dbReference>
<accession>A0A1B8HE64</accession>
<keyword evidence="4" id="KW-0804">Transcription</keyword>
<reference evidence="6 7" key="1">
    <citation type="submission" date="2016-06" db="EMBL/GenBank/DDBJ databases">
        <authorList>
            <person name="Kjaerup R.B."/>
            <person name="Dalgaard T.S."/>
            <person name="Juul-Madsen H.R."/>
        </authorList>
    </citation>
    <scope>NUCLEOTIDE SEQUENCE [LARGE SCALE GENOMIC DNA]</scope>
    <source>
        <strain evidence="6 7">GCSL-Mp3</strain>
    </source>
</reference>
<comment type="caution">
    <text evidence="6">The sequence shown here is derived from an EMBL/GenBank/DDBJ whole genome shotgun (WGS) entry which is preliminary data.</text>
</comment>
<keyword evidence="2" id="KW-0805">Transcription regulation</keyword>
<dbReference type="PROSITE" id="PS50931">
    <property type="entry name" value="HTH_LYSR"/>
    <property type="match status" value="1"/>
</dbReference>
<dbReference type="GO" id="GO:0003677">
    <property type="term" value="F:DNA binding"/>
    <property type="evidence" value="ECO:0007669"/>
    <property type="project" value="UniProtKB-KW"/>
</dbReference>
<name>A0A1B8HE64_9GAMM</name>
<sequence>MNNLKKLDLNQLVTLHALLRERHVSRAAVSLHRSQPAVSHTLNQLRELFQDPLLIRRQGQYQLSSKAEALYAPLTQALGQLDDLIAQQDFRPENCARRFNIAMSDYGAAILCAKLVCYLRANAPAVNLQIWQGNREEMQSKLQEGSLDLAFGVFAAPDYTLRTQTVFTDIMVSVADKQYCTEGKMSMADWLSHPHILASMKPYEANEIDRQLQLLNYRRRVAVSIPYWQIASQLPQGTDLILTVAQRALPDNIGESLQVFAPPLVIAPLNFQMLWHQRSDGDEALSWLRDAVMKVCQGSVID</sequence>
<organism evidence="6 7">
    <name type="scientific">Morganella psychrotolerans</name>
    <dbReference type="NCBI Taxonomy" id="368603"/>
    <lineage>
        <taxon>Bacteria</taxon>
        <taxon>Pseudomonadati</taxon>
        <taxon>Pseudomonadota</taxon>
        <taxon>Gammaproteobacteria</taxon>
        <taxon>Enterobacterales</taxon>
        <taxon>Morganellaceae</taxon>
        <taxon>Morganella</taxon>
    </lineage>
</organism>
<dbReference type="EMBL" id="LZEX01000012">
    <property type="protein sequence ID" value="OBU07368.1"/>
    <property type="molecule type" value="Genomic_DNA"/>
</dbReference>
<dbReference type="Gene3D" id="3.40.190.10">
    <property type="entry name" value="Periplasmic binding protein-like II"/>
    <property type="match status" value="2"/>
</dbReference>
<evidence type="ECO:0000313" key="7">
    <source>
        <dbReference type="Proteomes" id="UP000092247"/>
    </source>
</evidence>
<feature type="domain" description="HTH lysR-type" evidence="5">
    <location>
        <begin position="7"/>
        <end position="64"/>
    </location>
</feature>
<protein>
    <submittedName>
        <fullName evidence="6">LysR family transcriptional regulator</fullName>
    </submittedName>
</protein>
<dbReference type="PANTHER" id="PTHR30118:SF15">
    <property type="entry name" value="TRANSCRIPTIONAL REGULATORY PROTEIN"/>
    <property type="match status" value="1"/>
</dbReference>
<dbReference type="GO" id="GO:0003700">
    <property type="term" value="F:DNA-binding transcription factor activity"/>
    <property type="evidence" value="ECO:0007669"/>
    <property type="project" value="InterPro"/>
</dbReference>
<dbReference type="InterPro" id="IPR036388">
    <property type="entry name" value="WH-like_DNA-bd_sf"/>
</dbReference>
<dbReference type="Pfam" id="PF03466">
    <property type="entry name" value="LysR_substrate"/>
    <property type="match status" value="1"/>
</dbReference>
<evidence type="ECO:0000259" key="5">
    <source>
        <dbReference type="PROSITE" id="PS50931"/>
    </source>
</evidence>
<dbReference type="AlphaFoldDB" id="A0A1B8HE64"/>
<dbReference type="SUPFAM" id="SSF46785">
    <property type="entry name" value="Winged helix' DNA-binding domain"/>
    <property type="match status" value="1"/>
</dbReference>
<gene>
    <name evidence="6" type="ORF">AYY17_05020</name>
</gene>
<dbReference type="Gene3D" id="1.10.10.10">
    <property type="entry name" value="Winged helix-like DNA-binding domain superfamily/Winged helix DNA-binding domain"/>
    <property type="match status" value="1"/>
</dbReference>
<dbReference type="SUPFAM" id="SSF53850">
    <property type="entry name" value="Periplasmic binding protein-like II"/>
    <property type="match status" value="1"/>
</dbReference>
<comment type="similarity">
    <text evidence="1">Belongs to the LysR transcriptional regulatory family.</text>
</comment>
<dbReference type="InterPro" id="IPR036390">
    <property type="entry name" value="WH_DNA-bd_sf"/>
</dbReference>
<evidence type="ECO:0000313" key="6">
    <source>
        <dbReference type="EMBL" id="OBU07368.1"/>
    </source>
</evidence>
<dbReference type="InterPro" id="IPR005119">
    <property type="entry name" value="LysR_subst-bd"/>
</dbReference>
<dbReference type="InterPro" id="IPR050389">
    <property type="entry name" value="LysR-type_TF"/>
</dbReference>
<evidence type="ECO:0000256" key="2">
    <source>
        <dbReference type="ARBA" id="ARBA00023015"/>
    </source>
</evidence>
<dbReference type="Proteomes" id="UP000092247">
    <property type="component" value="Unassembled WGS sequence"/>
</dbReference>
<evidence type="ECO:0000256" key="1">
    <source>
        <dbReference type="ARBA" id="ARBA00009437"/>
    </source>
</evidence>
<dbReference type="RefSeq" id="WP_067423408.1">
    <property type="nucleotide sequence ID" value="NZ_CBCPID010000002.1"/>
</dbReference>
<evidence type="ECO:0000256" key="3">
    <source>
        <dbReference type="ARBA" id="ARBA00023125"/>
    </source>
</evidence>
<proteinExistence type="inferred from homology"/>